<evidence type="ECO:0000313" key="2">
    <source>
        <dbReference type="Proteomes" id="UP001213042"/>
    </source>
</evidence>
<evidence type="ECO:0000313" key="1">
    <source>
        <dbReference type="EMBL" id="MDB8750182.1"/>
    </source>
</evidence>
<proteinExistence type="predicted"/>
<dbReference type="AlphaFoldDB" id="A0AAW6EHW7"/>
<name>A0AAW6EHW7_9FIRM</name>
<dbReference type="EMBL" id="JAQMLU010000009">
    <property type="protein sequence ID" value="MDB8750182.1"/>
    <property type="molecule type" value="Genomic_DNA"/>
</dbReference>
<protein>
    <submittedName>
        <fullName evidence="1">IS66 family insertion sequence element accessory protein TnpB</fullName>
    </submittedName>
</protein>
<gene>
    <name evidence="1" type="ORF">PNW00_06935</name>
</gene>
<reference evidence="1" key="1">
    <citation type="submission" date="2023-01" db="EMBL/GenBank/DDBJ databases">
        <title>Human gut microbiome strain richness.</title>
        <authorList>
            <person name="Chen-Liaw A."/>
        </authorList>
    </citation>
    <scope>NUCLEOTIDE SEQUENCE</scope>
    <source>
        <strain evidence="1">D43st1_D9_D43t1_170807</strain>
    </source>
</reference>
<dbReference type="Proteomes" id="UP001213042">
    <property type="component" value="Unassembled WGS sequence"/>
</dbReference>
<dbReference type="NCBIfam" id="NF047593">
    <property type="entry name" value="IS66_ISAeme5_TnpA"/>
    <property type="match status" value="1"/>
</dbReference>
<sequence length="134" mass="15074">MPTIREVKTEIRHREWAEQIQECQSSGMTVTAWCKEKGISQHTYYSRLNVVRKELLKRAGLPLQQIVPLNVSQSVTCTTAAVQTQCIASGAEPEKVEPAVPQKVIVRKDGIEVEMPPDISEEFLLTLLRGLKEC</sequence>
<comment type="caution">
    <text evidence="1">The sequence shown here is derived from an EMBL/GenBank/DDBJ whole genome shotgun (WGS) entry which is preliminary data.</text>
</comment>
<organism evidence="1 2">
    <name type="scientific">Ruminococcus bicirculans</name>
    <name type="common">ex Wegman et al. 2014</name>
    <dbReference type="NCBI Taxonomy" id="1160721"/>
    <lineage>
        <taxon>Bacteria</taxon>
        <taxon>Bacillati</taxon>
        <taxon>Bacillota</taxon>
        <taxon>Clostridia</taxon>
        <taxon>Eubacteriales</taxon>
        <taxon>Oscillospiraceae</taxon>
        <taxon>Ruminococcus</taxon>
    </lineage>
</organism>
<dbReference type="RefSeq" id="WP_195221126.1">
    <property type="nucleotide sequence ID" value="NZ_JADMWL010000010.1"/>
</dbReference>
<accession>A0AAW6EHW7</accession>